<dbReference type="InterPro" id="IPR013830">
    <property type="entry name" value="SGNH_hydro"/>
</dbReference>
<dbReference type="SUPFAM" id="SSF52266">
    <property type="entry name" value="SGNH hydrolase"/>
    <property type="match status" value="2"/>
</dbReference>
<comment type="caution">
    <text evidence="5">The sequence shown here is derived from an EMBL/GenBank/DDBJ whole genome shotgun (WGS) entry which is preliminary data.</text>
</comment>
<dbReference type="AlphaFoldDB" id="A0A9D1SBX7"/>
<feature type="domain" description="SGNH hydrolase-type esterase" evidence="2">
    <location>
        <begin position="409"/>
        <end position="571"/>
    </location>
</feature>
<dbReference type="Gene3D" id="3.40.50.1110">
    <property type="entry name" value="SGNH hydrolase"/>
    <property type="match status" value="2"/>
</dbReference>
<dbReference type="GO" id="GO:0004622">
    <property type="term" value="F:phosphatidylcholine lysophospholipase activity"/>
    <property type="evidence" value="ECO:0007669"/>
    <property type="project" value="TreeGrafter"/>
</dbReference>
<evidence type="ECO:0000313" key="5">
    <source>
        <dbReference type="EMBL" id="HIU54486.1"/>
    </source>
</evidence>
<keyword evidence="1" id="KW-0732">Signal</keyword>
<feature type="chain" id="PRO_5038801620" evidence="1">
    <location>
        <begin position="22"/>
        <end position="582"/>
    </location>
</feature>
<name>A0A9D1SBX7_9BACT</name>
<dbReference type="Pfam" id="PF14607">
    <property type="entry name" value="GxDLY"/>
    <property type="match status" value="1"/>
</dbReference>
<evidence type="ECO:0000259" key="4">
    <source>
        <dbReference type="Pfam" id="PF14607"/>
    </source>
</evidence>
<evidence type="ECO:0000313" key="6">
    <source>
        <dbReference type="Proteomes" id="UP000824112"/>
    </source>
</evidence>
<keyword evidence="5" id="KW-0378">Hydrolase</keyword>
<dbReference type="Gene3D" id="2.60.120.260">
    <property type="entry name" value="Galactose-binding domain-like"/>
    <property type="match status" value="1"/>
</dbReference>
<dbReference type="Pfam" id="PF13472">
    <property type="entry name" value="Lipase_GDSL_2"/>
    <property type="match status" value="1"/>
</dbReference>
<evidence type="ECO:0000256" key="1">
    <source>
        <dbReference type="SAM" id="SignalP"/>
    </source>
</evidence>
<feature type="domain" description="SGNH hydrolase-type esterase" evidence="3">
    <location>
        <begin position="183"/>
        <end position="361"/>
    </location>
</feature>
<evidence type="ECO:0000259" key="2">
    <source>
        <dbReference type="Pfam" id="PF13472"/>
    </source>
</evidence>
<reference evidence="5" key="1">
    <citation type="submission" date="2020-10" db="EMBL/GenBank/DDBJ databases">
        <authorList>
            <person name="Gilroy R."/>
        </authorList>
    </citation>
    <scope>NUCLEOTIDE SEQUENCE</scope>
    <source>
        <strain evidence="5">CHK158-818</strain>
    </source>
</reference>
<proteinExistence type="predicted"/>
<dbReference type="PANTHER" id="PTHR30383:SF5">
    <property type="entry name" value="SGNH HYDROLASE-TYPE ESTERASE DOMAIN-CONTAINING PROTEIN"/>
    <property type="match status" value="1"/>
</dbReference>
<dbReference type="Pfam" id="PF14606">
    <property type="entry name" value="Lipase_GDSL_3"/>
    <property type="match status" value="1"/>
</dbReference>
<organism evidence="5 6">
    <name type="scientific">Candidatus Gallibacteroides avistercoris</name>
    <dbReference type="NCBI Taxonomy" id="2840833"/>
    <lineage>
        <taxon>Bacteria</taxon>
        <taxon>Pseudomonadati</taxon>
        <taxon>Bacteroidota</taxon>
        <taxon>Bacteroidia</taxon>
        <taxon>Bacteroidales</taxon>
        <taxon>Bacteroidaceae</taxon>
        <taxon>Bacteroidaceae incertae sedis</taxon>
        <taxon>Candidatus Gallibacteroides</taxon>
    </lineage>
</organism>
<dbReference type="InterPro" id="IPR051532">
    <property type="entry name" value="Ester_Hydrolysis_Enzymes"/>
</dbReference>
<gene>
    <name evidence="5" type="ORF">IAB03_01610</name>
</gene>
<dbReference type="EMBL" id="DVNA01000037">
    <property type="protein sequence ID" value="HIU54486.1"/>
    <property type="molecule type" value="Genomic_DNA"/>
</dbReference>
<sequence>MNRFSVSCLCLIWVCTTPLFAQTKWFNPLNEAISVIQNQGFPDEIGKTFVRLPDRAKGKVRPEVWNLSRNSSGLSIHFYSNAPQITVRYGVSSQFAMDHMPATGVSGVDLYAINSEGEWLNLTGEYRFGDTITYQYNHITKDAYHQAGYEYRLYLPLYNTVKWMEIGVPEEASFEFIPRRREAPVVVYGTSIAQGGCASRPAMGWTNILERLLDRPVINLGFSGSGRLEKEVLDFIKEIDASIYVLDCYPNLIYTDKEEVVRLTTDAVRQLRETRPKIPILICEHPGYTDARINPEHNTLQTRVNEAGHQAFSLLKEEGIEGLYYLSFDEIGMPADARVDYVHLTDWGMMVQAEAYEKKIREILHEPIGQTVTTRPVSQRREPQMYEWKKRHDEILRLNESDPPKRVILGNSIINYWGGTPIAKSQNGPKSWAKYMEPAGFRNLGYGWDRIENLLWRVYHGELDGFQAQEIVVKIGTNNLDRDDDEEIVRGIVFLLKAIQQRQPEARIKVLGILPRRDRESRIAGLNRAIAEAIAPLGLSLTDVGGPLLKEDGKIDESCFSDGLHPNEKGYGKIVKRIIHEK</sequence>
<feature type="signal peptide" evidence="1">
    <location>
        <begin position="1"/>
        <end position="21"/>
    </location>
</feature>
<dbReference type="PANTHER" id="PTHR30383">
    <property type="entry name" value="THIOESTERASE 1/PROTEASE 1/LYSOPHOSPHOLIPASE L1"/>
    <property type="match status" value="1"/>
</dbReference>
<reference evidence="5" key="2">
    <citation type="journal article" date="2021" name="PeerJ">
        <title>Extensive microbial diversity within the chicken gut microbiome revealed by metagenomics and culture.</title>
        <authorList>
            <person name="Gilroy R."/>
            <person name="Ravi A."/>
            <person name="Getino M."/>
            <person name="Pursley I."/>
            <person name="Horton D.L."/>
            <person name="Alikhan N.F."/>
            <person name="Baker D."/>
            <person name="Gharbi K."/>
            <person name="Hall N."/>
            <person name="Watson M."/>
            <person name="Adriaenssens E.M."/>
            <person name="Foster-Nyarko E."/>
            <person name="Jarju S."/>
            <person name="Secka A."/>
            <person name="Antonio M."/>
            <person name="Oren A."/>
            <person name="Chaudhuri R.R."/>
            <person name="La Ragione R."/>
            <person name="Hildebrand F."/>
            <person name="Pallen M.J."/>
        </authorList>
    </citation>
    <scope>NUCLEOTIDE SEQUENCE</scope>
    <source>
        <strain evidence="5">CHK158-818</strain>
    </source>
</reference>
<accession>A0A9D1SBX7</accession>
<feature type="domain" description="SGNH hydrolase-type esterase N-terminal" evidence="4">
    <location>
        <begin position="24"/>
        <end position="174"/>
    </location>
</feature>
<dbReference type="InterPro" id="IPR032740">
    <property type="entry name" value="GxDLY"/>
</dbReference>
<dbReference type="Proteomes" id="UP000824112">
    <property type="component" value="Unassembled WGS sequence"/>
</dbReference>
<evidence type="ECO:0000259" key="3">
    <source>
        <dbReference type="Pfam" id="PF14606"/>
    </source>
</evidence>
<dbReference type="InterPro" id="IPR036514">
    <property type="entry name" value="SGNH_hydro_sf"/>
</dbReference>
<protein>
    <submittedName>
        <fullName evidence="5">SGNH/GDSL hydrolase family protein</fullName>
    </submittedName>
</protein>